<dbReference type="EMBL" id="NKHF01000011">
    <property type="protein sequence ID" value="PCK33205.1"/>
    <property type="molecule type" value="Genomic_DNA"/>
</dbReference>
<reference evidence="2" key="1">
    <citation type="journal article" date="2019" name="Genome Announc.">
        <title>Draft Genome Sequence of Pseudoalteromonas piscicida Strain 36Y ROTHPW, an Hypersaline Seawater Isolate from the South Coast of Sonora, Mexico.</title>
        <authorList>
            <person name="Sanchez-Diaz R."/>
            <person name="Molina-Garza Z.J."/>
            <person name="Cruz-Suarez L.E."/>
            <person name="Selvin J."/>
            <person name="Kiran G.S."/>
            <person name="Ibarra-Gamez J.C."/>
            <person name="Gomez-Gil B."/>
            <person name="Galaviz-Silva L."/>
        </authorList>
    </citation>
    <scope>NUCLEOTIDE SEQUENCE [LARGE SCALE GENOMIC DNA]</scope>
    <source>
        <strain evidence="2">36Y_RITHPW</strain>
    </source>
</reference>
<keyword evidence="2" id="KW-1185">Reference proteome</keyword>
<proteinExistence type="predicted"/>
<name>A0A2A5JUT4_PSEO7</name>
<accession>A0A2A5JUT4</accession>
<dbReference type="Proteomes" id="UP000228621">
    <property type="component" value="Unassembled WGS sequence"/>
</dbReference>
<sequence>MIYLEASKASQQLGETLYLAVIEKVFIRPVPNLLPQIALELRQNDISALPFWRGISKCRNIAADFNGDLR</sequence>
<evidence type="ECO:0000313" key="1">
    <source>
        <dbReference type="EMBL" id="PCK33205.1"/>
    </source>
</evidence>
<protein>
    <submittedName>
        <fullName evidence="1">Uncharacterized protein</fullName>
    </submittedName>
</protein>
<comment type="caution">
    <text evidence="1">The sequence shown here is derived from an EMBL/GenBank/DDBJ whole genome shotgun (WGS) entry which is preliminary data.</text>
</comment>
<evidence type="ECO:0000313" key="2">
    <source>
        <dbReference type="Proteomes" id="UP000228621"/>
    </source>
</evidence>
<dbReference type="AlphaFoldDB" id="A0A2A5JUT4"/>
<gene>
    <name evidence="1" type="ORF">CEX98_02975</name>
</gene>
<organism evidence="1 2">
    <name type="scientific">Pseudoalteromonas piscicida</name>
    <dbReference type="NCBI Taxonomy" id="43662"/>
    <lineage>
        <taxon>Bacteria</taxon>
        <taxon>Pseudomonadati</taxon>
        <taxon>Pseudomonadota</taxon>
        <taxon>Gammaproteobacteria</taxon>
        <taxon>Alteromonadales</taxon>
        <taxon>Pseudoalteromonadaceae</taxon>
        <taxon>Pseudoalteromonas</taxon>
    </lineage>
</organism>